<dbReference type="Proteomes" id="UP000016860">
    <property type="component" value="Unassembled WGS sequence"/>
</dbReference>
<protein>
    <recommendedName>
        <fullName evidence="6">TM2 domain-containing protein</fullName>
    </recommendedName>
</protein>
<evidence type="ECO:0000313" key="7">
    <source>
        <dbReference type="EMBL" id="EPR09204.1"/>
    </source>
</evidence>
<reference evidence="7 8" key="1">
    <citation type="journal article" date="2013" name="Genome Announc.">
        <title>Draft Genome Sequence of the Cellulolytic Bacterium Clostridium papyrosolvens C7 (ATCC 700395).</title>
        <authorList>
            <person name="Zepeda V."/>
            <person name="Dassa B."/>
            <person name="Borovok I."/>
            <person name="Lamed R."/>
            <person name="Bayer E.A."/>
            <person name="Cate J.H."/>
        </authorList>
    </citation>
    <scope>NUCLEOTIDE SEQUENCE [LARGE SCALE GENOMIC DNA]</scope>
    <source>
        <strain evidence="7 8">C7</strain>
    </source>
</reference>
<dbReference type="EMBL" id="ATAY01000088">
    <property type="protein sequence ID" value="EPR09204.1"/>
    <property type="molecule type" value="Genomic_DNA"/>
</dbReference>
<keyword evidence="2 5" id="KW-0812">Transmembrane</keyword>
<dbReference type="PATRIC" id="fig|1330534.3.peg.3303"/>
<feature type="transmembrane region" description="Helical" evidence="5">
    <location>
        <begin position="112"/>
        <end position="135"/>
    </location>
</feature>
<evidence type="ECO:0000256" key="3">
    <source>
        <dbReference type="ARBA" id="ARBA00022989"/>
    </source>
</evidence>
<dbReference type="InterPro" id="IPR007829">
    <property type="entry name" value="TM2"/>
</dbReference>
<keyword evidence="3 5" id="KW-1133">Transmembrane helix</keyword>
<accession>U4QXE5</accession>
<feature type="domain" description="TM2" evidence="6">
    <location>
        <begin position="83"/>
        <end position="132"/>
    </location>
</feature>
<dbReference type="Pfam" id="PF05154">
    <property type="entry name" value="TM2"/>
    <property type="match status" value="1"/>
</dbReference>
<evidence type="ECO:0000256" key="4">
    <source>
        <dbReference type="ARBA" id="ARBA00023136"/>
    </source>
</evidence>
<evidence type="ECO:0000256" key="1">
    <source>
        <dbReference type="ARBA" id="ARBA00004141"/>
    </source>
</evidence>
<dbReference type="OrthoDB" id="9816361at2"/>
<evidence type="ECO:0000259" key="6">
    <source>
        <dbReference type="Pfam" id="PF05154"/>
    </source>
</evidence>
<keyword evidence="4 5" id="KW-0472">Membrane</keyword>
<sequence length="151" mass="17043">MAQNECPQCGAPNALSDRECKYCGEALTVNSYSAPSATQRPVSEQQEFDFKAEALLYQQQVAQQQFSQQQYINNGIDPSWPIKNKIVAGLLAIFLGGLGIHKFYMGKIGKGILYLLFSWTFIPSFIAFIEGIVYLCSNDHNFQVKHHVRFQ</sequence>
<evidence type="ECO:0000256" key="2">
    <source>
        <dbReference type="ARBA" id="ARBA00022692"/>
    </source>
</evidence>
<feature type="transmembrane region" description="Helical" evidence="5">
    <location>
        <begin position="86"/>
        <end position="105"/>
    </location>
</feature>
<dbReference type="AlphaFoldDB" id="U4QXE5"/>
<dbReference type="STRING" id="1330534.L323_16675"/>
<gene>
    <name evidence="7" type="ORF">L323_16675</name>
</gene>
<name>U4QXE5_9FIRM</name>
<comment type="subcellular location">
    <subcellularLocation>
        <location evidence="1">Membrane</location>
        <topology evidence="1">Multi-pass membrane protein</topology>
    </subcellularLocation>
</comment>
<organism evidence="7 8">
    <name type="scientific">Ruminiclostridium papyrosolvens C7</name>
    <dbReference type="NCBI Taxonomy" id="1330534"/>
    <lineage>
        <taxon>Bacteria</taxon>
        <taxon>Bacillati</taxon>
        <taxon>Bacillota</taxon>
        <taxon>Clostridia</taxon>
        <taxon>Eubacteriales</taxon>
        <taxon>Oscillospiraceae</taxon>
        <taxon>Ruminiclostridium</taxon>
    </lineage>
</organism>
<evidence type="ECO:0000256" key="5">
    <source>
        <dbReference type="SAM" id="Phobius"/>
    </source>
</evidence>
<dbReference type="GO" id="GO:0016020">
    <property type="term" value="C:membrane"/>
    <property type="evidence" value="ECO:0007669"/>
    <property type="project" value="UniProtKB-SubCell"/>
</dbReference>
<proteinExistence type="predicted"/>
<evidence type="ECO:0000313" key="8">
    <source>
        <dbReference type="Proteomes" id="UP000016860"/>
    </source>
</evidence>
<comment type="caution">
    <text evidence="7">The sequence shown here is derived from an EMBL/GenBank/DDBJ whole genome shotgun (WGS) entry which is preliminary data.</text>
</comment>
<dbReference type="RefSeq" id="WP_020816739.1">
    <property type="nucleotide sequence ID" value="NZ_ATAY01000088.1"/>
</dbReference>